<dbReference type="PIRSF" id="PIRSF005902">
    <property type="entry name" value="DNase_TatD"/>
    <property type="match status" value="1"/>
</dbReference>
<reference evidence="1 2" key="1">
    <citation type="submission" date="2018-05" db="EMBL/GenBank/DDBJ databases">
        <title>Animal gut microbial communities from fecal samples from Wisconsin, USA.</title>
        <authorList>
            <person name="Neumann A."/>
        </authorList>
    </citation>
    <scope>NUCLEOTIDE SEQUENCE [LARGE SCALE GENOMIC DNA]</scope>
    <source>
        <strain evidence="1 2">UWS4</strain>
    </source>
</reference>
<comment type="caution">
    <text evidence="1">The sequence shown here is derived from an EMBL/GenBank/DDBJ whole genome shotgun (WGS) entry which is preliminary data.</text>
</comment>
<protein>
    <submittedName>
        <fullName evidence="1">TatD DNase family protein</fullName>
    </submittedName>
</protein>
<keyword evidence="2" id="KW-1185">Reference proteome</keyword>
<dbReference type="SUPFAM" id="SSF51556">
    <property type="entry name" value="Metallo-dependent hydrolases"/>
    <property type="match status" value="1"/>
</dbReference>
<evidence type="ECO:0000313" key="1">
    <source>
        <dbReference type="EMBL" id="PWL03815.1"/>
    </source>
</evidence>
<dbReference type="Proteomes" id="UP000245523">
    <property type="component" value="Unassembled WGS sequence"/>
</dbReference>
<dbReference type="EMBL" id="QGHD01000003">
    <property type="protein sequence ID" value="PWL03815.1"/>
    <property type="molecule type" value="Genomic_DNA"/>
</dbReference>
<gene>
    <name evidence="1" type="ORF">B0H50_103112</name>
</gene>
<proteinExistence type="predicted"/>
<organism evidence="1 2">
    <name type="scientific">Hallerella porci</name>
    <dbReference type="NCBI Taxonomy" id="1945871"/>
    <lineage>
        <taxon>Bacteria</taxon>
        <taxon>Pseudomonadati</taxon>
        <taxon>Fibrobacterota</taxon>
        <taxon>Fibrobacteria</taxon>
        <taxon>Fibrobacterales</taxon>
        <taxon>Fibrobacteraceae</taxon>
        <taxon>Hallerella</taxon>
    </lineage>
</organism>
<dbReference type="RefSeq" id="WP_158275874.1">
    <property type="nucleotide sequence ID" value="NZ_QGHD01000003.1"/>
</dbReference>
<dbReference type="PANTHER" id="PTHR47176:SF1">
    <property type="entry name" value="OS04G0577500 PROTEIN"/>
    <property type="match status" value="1"/>
</dbReference>
<dbReference type="Pfam" id="PF01026">
    <property type="entry name" value="TatD_DNase"/>
    <property type="match status" value="1"/>
</dbReference>
<accession>A0ABX5LR32</accession>
<dbReference type="InterPro" id="IPR001130">
    <property type="entry name" value="TatD-like"/>
</dbReference>
<name>A0ABX5LR32_9BACT</name>
<dbReference type="PANTHER" id="PTHR47176">
    <property type="entry name" value="OSJNBA0020J04.13 PROTEIN"/>
    <property type="match status" value="1"/>
</dbReference>
<sequence length="206" mass="23772">MSFDFHVHIARLPHAEELSQKLIARGYQAVIVACEKWEWDAVENLLSIWKENATPCFGIHPMIASAEKENFPFLLQKLTALLEKYPQAFVGECGLDKRYPGYKPGEIQEEIFQRQAELALHFQRPLMIHSVGDTRRILKILEKLGFGENSPPIILHRFTGDAEIVQRALKFNALFSLHRDSFRKTSTREALPLIPEERIRFETDAC</sequence>
<dbReference type="Gene3D" id="3.20.20.140">
    <property type="entry name" value="Metal-dependent hydrolases"/>
    <property type="match status" value="1"/>
</dbReference>
<dbReference type="InterPro" id="IPR032466">
    <property type="entry name" value="Metal_Hydrolase"/>
</dbReference>
<evidence type="ECO:0000313" key="2">
    <source>
        <dbReference type="Proteomes" id="UP000245523"/>
    </source>
</evidence>